<feature type="compositionally biased region" description="Basic and acidic residues" evidence="1">
    <location>
        <begin position="435"/>
        <end position="447"/>
    </location>
</feature>
<dbReference type="GO" id="GO:0005737">
    <property type="term" value="C:cytoplasm"/>
    <property type="evidence" value="ECO:0007669"/>
    <property type="project" value="TreeGrafter"/>
</dbReference>
<dbReference type="GeneID" id="19982472"/>
<dbReference type="PANTHER" id="PTHR13847:SF129">
    <property type="entry name" value="FAD DEPENDENT OXIDOREDUCTASE"/>
    <property type="match status" value="1"/>
</dbReference>
<dbReference type="PANTHER" id="PTHR13847">
    <property type="entry name" value="SARCOSINE DEHYDROGENASE-RELATED"/>
    <property type="match status" value="1"/>
</dbReference>
<dbReference type="AlphaFoldDB" id="V9DCN3"/>
<dbReference type="Proteomes" id="UP000030678">
    <property type="component" value="Unassembled WGS sequence"/>
</dbReference>
<feature type="domain" description="FAD dependent oxidoreductase" evidence="2">
    <location>
        <begin position="56"/>
        <end position="510"/>
    </location>
</feature>
<dbReference type="EMBL" id="KB822704">
    <property type="protein sequence ID" value="ETI24610.1"/>
    <property type="molecule type" value="Genomic_DNA"/>
</dbReference>
<protein>
    <recommendedName>
        <fullName evidence="2">FAD dependent oxidoreductase domain-containing protein</fullName>
    </recommendedName>
</protein>
<feature type="region of interest" description="Disordered" evidence="1">
    <location>
        <begin position="427"/>
        <end position="454"/>
    </location>
</feature>
<dbReference type="Gene3D" id="3.30.9.10">
    <property type="entry name" value="D-Amino Acid Oxidase, subunit A, domain 2"/>
    <property type="match status" value="2"/>
</dbReference>
<evidence type="ECO:0000313" key="3">
    <source>
        <dbReference type="EMBL" id="ETI24610.1"/>
    </source>
</evidence>
<reference evidence="3 4" key="1">
    <citation type="submission" date="2013-03" db="EMBL/GenBank/DDBJ databases">
        <title>The Genome Sequence of Cladophialophora carrionii CBS 160.54.</title>
        <authorList>
            <consortium name="The Broad Institute Genomics Platform"/>
            <person name="Cuomo C."/>
            <person name="de Hoog S."/>
            <person name="Gorbushina A."/>
            <person name="Walker B."/>
            <person name="Young S.K."/>
            <person name="Zeng Q."/>
            <person name="Gargeya S."/>
            <person name="Fitzgerald M."/>
            <person name="Haas B."/>
            <person name="Abouelleil A."/>
            <person name="Allen A.W."/>
            <person name="Alvarado L."/>
            <person name="Arachchi H.M."/>
            <person name="Berlin A.M."/>
            <person name="Chapman S.B."/>
            <person name="Gainer-Dewar J."/>
            <person name="Goldberg J."/>
            <person name="Griggs A."/>
            <person name="Gujja S."/>
            <person name="Hansen M."/>
            <person name="Howarth C."/>
            <person name="Imamovic A."/>
            <person name="Ireland A."/>
            <person name="Larimer J."/>
            <person name="McCowan C."/>
            <person name="Murphy C."/>
            <person name="Pearson M."/>
            <person name="Poon T.W."/>
            <person name="Priest M."/>
            <person name="Roberts A."/>
            <person name="Saif S."/>
            <person name="Shea T."/>
            <person name="Sisk P."/>
            <person name="Sykes S."/>
            <person name="Wortman J."/>
            <person name="Nusbaum C."/>
            <person name="Birren B."/>
        </authorList>
    </citation>
    <scope>NUCLEOTIDE SEQUENCE [LARGE SCALE GENOMIC DNA]</scope>
    <source>
        <strain evidence="3 4">CBS 160.54</strain>
    </source>
</reference>
<organism evidence="3 4">
    <name type="scientific">Cladophialophora carrionii CBS 160.54</name>
    <dbReference type="NCBI Taxonomy" id="1279043"/>
    <lineage>
        <taxon>Eukaryota</taxon>
        <taxon>Fungi</taxon>
        <taxon>Dikarya</taxon>
        <taxon>Ascomycota</taxon>
        <taxon>Pezizomycotina</taxon>
        <taxon>Eurotiomycetes</taxon>
        <taxon>Chaetothyriomycetidae</taxon>
        <taxon>Chaetothyriales</taxon>
        <taxon>Herpotrichiellaceae</taxon>
        <taxon>Cladophialophora</taxon>
    </lineage>
</organism>
<dbReference type="InterPro" id="IPR006076">
    <property type="entry name" value="FAD-dep_OxRdtase"/>
</dbReference>
<dbReference type="VEuPathDB" id="FungiDB:G647_03979"/>
<gene>
    <name evidence="3" type="ORF">G647_03979</name>
</gene>
<dbReference type="OrthoDB" id="429143at2759"/>
<dbReference type="InterPro" id="IPR036188">
    <property type="entry name" value="FAD/NAD-bd_sf"/>
</dbReference>
<evidence type="ECO:0000259" key="2">
    <source>
        <dbReference type="Pfam" id="PF01266"/>
    </source>
</evidence>
<evidence type="ECO:0000256" key="1">
    <source>
        <dbReference type="SAM" id="MobiDB-lite"/>
    </source>
</evidence>
<dbReference type="RefSeq" id="XP_008726546.1">
    <property type="nucleotide sequence ID" value="XM_008728324.1"/>
</dbReference>
<proteinExistence type="predicted"/>
<sequence length="566" mass="61608">MGDASTSAAVLAPRTDPPPVQAGLPSVHPTASFWQTSHPNPLTHHRSTPDLPVRADVVVIGTGISGTFAVDQLLGELESSTDLGPAPVDVLVLEARTLCSAATGRNGGHLQPVVHAAPASILEFEMKNFDHISNIVQSSRIPCDFRRLSGCLGFWNETYFEEAKRDLSLAGAKHAELVRVVEDPEQLRKLRLQGGVKGAIVQSVAASLSPYKLCVSIWQKMLSRFETQHQRSVDGETKQVAQAVKVTLNLQTITPVTSLDTTDNVVDHDGHNRWKLNTPRGSVHARSVILATNGYTSHLLPEFAPLIRPVQAQMSALIPPPVSAPDRDRARKRRLVPMSYGFEGVGTMDRVMSDYLVQNPFVSRTASAEQTNAASNTNDIGEGGHLMFGGGRHLAFNHGEQCWDDDFVDENVEKYLRTLPERLNLVADSDANTDNDSHSYTDHHHDENDDLTPQHPTLDIAASWTGIIGHSADGRPWVGPVPDRPGIFLCGGYTGHGMTNAPLCGRYIARVALEDLRPQHAGQATGPAPGDGSGNIDSQLELDVDMHVPMAYLISRERMETLSRRD</sequence>
<dbReference type="HOGENOM" id="CLU_022730_3_0_1"/>
<dbReference type="SUPFAM" id="SSF51905">
    <property type="entry name" value="FAD/NAD(P)-binding domain"/>
    <property type="match status" value="1"/>
</dbReference>
<name>V9DCN3_9EURO</name>
<dbReference type="Gene3D" id="3.50.50.60">
    <property type="entry name" value="FAD/NAD(P)-binding domain"/>
    <property type="match status" value="2"/>
</dbReference>
<accession>V9DCN3</accession>
<dbReference type="Pfam" id="PF01266">
    <property type="entry name" value="DAO"/>
    <property type="match status" value="1"/>
</dbReference>
<feature type="region of interest" description="Disordered" evidence="1">
    <location>
        <begin position="1"/>
        <end position="31"/>
    </location>
</feature>
<evidence type="ECO:0000313" key="4">
    <source>
        <dbReference type="Proteomes" id="UP000030678"/>
    </source>
</evidence>